<dbReference type="EMBL" id="LC072720">
    <property type="protein sequence ID" value="BAV57446.1"/>
    <property type="molecule type" value="Genomic_DNA"/>
</dbReference>
<name>A0A1B4ZDD2_9ACTN</name>
<dbReference type="Pfam" id="PF14399">
    <property type="entry name" value="BtrH_N"/>
    <property type="match status" value="1"/>
</dbReference>
<evidence type="ECO:0000313" key="2">
    <source>
        <dbReference type="EMBL" id="BAV57446.1"/>
    </source>
</evidence>
<reference evidence="2" key="1">
    <citation type="journal article" date="2016" name="Nat. Chem. Biol.">
        <title>Amino-group carrier-protein-mediated secondary metabolite biosynthesis in Streptomyces.</title>
        <authorList>
            <person name="Hasebe F."/>
            <person name="Matsuda K."/>
            <person name="Shiraishi T."/>
            <person name="Futamura Y."/>
            <person name="Nakano T."/>
            <person name="Tomita T."/>
            <person name="Ishigami K."/>
            <person name="Taka H."/>
            <person name="Mineki R."/>
            <person name="Fujimura T."/>
            <person name="Osada H."/>
            <person name="Kuzuyama T."/>
            <person name="Nishiyama M."/>
        </authorList>
    </citation>
    <scope>NUCLEOTIDE SEQUENCE</scope>
    <source>
        <strain evidence="2">SANK 60404</strain>
    </source>
</reference>
<protein>
    <recommendedName>
        <fullName evidence="1">Butirosin biosynthesis protein H N-terminal domain-containing protein</fullName>
    </recommendedName>
</protein>
<sequence length="343" mass="37579">MKALMEHDVLSWRHDLGGCLHGCMATLLHHQGVAPLETLGAAWGFWHLPGEVRREEYFYPCDADTSLLGALAPYHPVRSTWHQPADAEEGWRQVRDEVAAGRLVAVAVDNFELPFRPAYQDVHSNHLVVVQGFDEERGTVRVLDAVPPHFHGDITLQQLAAARDSGNPAVHDRDMFFTNVDIGNRWLSVELDAAPQDFPALDRAHVHDVIARNVRGFRENVPGPRLAGLTGLERFLSDMGKRLAAGEAVRDELFVVTGAALACTAVHADWLALAGRTLAAPGLVEAARGVERIAHHFSAVRIMAALTHSGDLSPDRLGRRARALLTDLEQVLEDLAYEGAALS</sequence>
<organism evidence="2">
    <name type="scientific">Streptomyces sp. SANK 60404</name>
    <dbReference type="NCBI Taxonomy" id="1213862"/>
    <lineage>
        <taxon>Bacteria</taxon>
        <taxon>Bacillati</taxon>
        <taxon>Actinomycetota</taxon>
        <taxon>Actinomycetes</taxon>
        <taxon>Kitasatosporales</taxon>
        <taxon>Streptomycetaceae</taxon>
        <taxon>Streptomyces</taxon>
    </lineage>
</organism>
<proteinExistence type="predicted"/>
<dbReference type="InterPro" id="IPR026935">
    <property type="entry name" value="BtrH_N"/>
</dbReference>
<gene>
    <name evidence="2" type="primary">vzb10</name>
</gene>
<dbReference type="AlphaFoldDB" id="A0A1B4ZDD2"/>
<feature type="domain" description="Butirosin biosynthesis protein H N-terminal" evidence="1">
    <location>
        <begin position="19"/>
        <end position="144"/>
    </location>
</feature>
<accession>A0A1B4ZDD2</accession>
<evidence type="ECO:0000259" key="1">
    <source>
        <dbReference type="Pfam" id="PF14399"/>
    </source>
</evidence>